<keyword evidence="3" id="KW-1185">Reference proteome</keyword>
<dbReference type="Gene3D" id="3.80.10.10">
    <property type="entry name" value="Ribonuclease Inhibitor"/>
    <property type="match status" value="1"/>
</dbReference>
<reference evidence="2" key="1">
    <citation type="submission" date="2013-08" db="EMBL/GenBank/DDBJ databases">
        <title>Gene expansion shapes genome architecture in the human pathogen Lichtheimia corymbifera: an evolutionary genomics analysis in the ancient terrestrial Mucorales (Mucoromycotina).</title>
        <authorList>
            <person name="Schwartze V.U."/>
            <person name="Winter S."/>
            <person name="Shelest E."/>
            <person name="Marcet-Houben M."/>
            <person name="Horn F."/>
            <person name="Wehner S."/>
            <person name="Hoffmann K."/>
            <person name="Riege K."/>
            <person name="Sammeth M."/>
            <person name="Nowrousian M."/>
            <person name="Valiante V."/>
            <person name="Linde J."/>
            <person name="Jacobsen I.D."/>
            <person name="Marz M."/>
            <person name="Brakhage A.A."/>
            <person name="Gabaldon T."/>
            <person name="Bocker S."/>
            <person name="Voigt K."/>
        </authorList>
    </citation>
    <scope>NUCLEOTIDE SEQUENCE [LARGE SCALE GENOMIC DNA]</scope>
    <source>
        <strain evidence="2">FSU 9682</strain>
    </source>
</reference>
<dbReference type="OrthoDB" id="2280978at2759"/>
<dbReference type="InterPro" id="IPR032675">
    <property type="entry name" value="LRR_dom_sf"/>
</dbReference>
<protein>
    <recommendedName>
        <fullName evidence="4">F-box domain-containing protein</fullName>
    </recommendedName>
</protein>
<sequence>MVTPQVFSSFKALFTSSSRLPQPSSNGKAAKQQQQQPEAALHQTSKESNNDKTEMVALNMILLEPKEADGYLLAGQLYEKQGRLSAARVMYADSLTQVPTTNPRYGELHLALKKLDLKLGSFVHLFGYDVSCIIFRQLSADDLIQCTGVCQAWGHFMLQWPEFWDSLDGVIDRATIDSLLGGKKDRFYMQGTTNGVLFNSMLKFLVASGARNIKEMHFEDMTLTEEHIDLIVKAAKSSSSTVERMTFKNVPLGNPSRVLLDIVAQCPRLKHFSHEVGKRRDDMRLTFLLPVKVEDPPLLDVPYDVYMLTSLDLYVGFSHCGFEPQPVPRLFHQFIKRCPHLERLSINSHDHMDHGKVIRAAVKHCPRLKDLVVWHPNSRIPHTEEVHLAGLETKGLERFIFSYRTNGRKYSASSSDVASVIKKHHKTLSTLYLQFDRKVIDTRFLFLLARYGMPQLRALYLYTEGNCEGRTQYTDTRNPAFSKAITALVSRCPQLRILHIVEDTPYRYYYYHPAKYCAIPVTEHAILAILTHCPLLEVLKIDTKGHNNIIEECLTEARIEELKAIFMTKCTR</sequence>
<dbReference type="InterPro" id="IPR036047">
    <property type="entry name" value="F-box-like_dom_sf"/>
</dbReference>
<feature type="compositionally biased region" description="Polar residues" evidence="1">
    <location>
        <begin position="17"/>
        <end position="27"/>
    </location>
</feature>
<evidence type="ECO:0000313" key="2">
    <source>
        <dbReference type="EMBL" id="CDH53592.1"/>
    </source>
</evidence>
<dbReference type="SUPFAM" id="SSF52047">
    <property type="entry name" value="RNI-like"/>
    <property type="match status" value="1"/>
</dbReference>
<evidence type="ECO:0000313" key="3">
    <source>
        <dbReference type="Proteomes" id="UP000027586"/>
    </source>
</evidence>
<organism evidence="2 3">
    <name type="scientific">Lichtheimia corymbifera JMRC:FSU:9682</name>
    <dbReference type="NCBI Taxonomy" id="1263082"/>
    <lineage>
        <taxon>Eukaryota</taxon>
        <taxon>Fungi</taxon>
        <taxon>Fungi incertae sedis</taxon>
        <taxon>Mucoromycota</taxon>
        <taxon>Mucoromycotina</taxon>
        <taxon>Mucoromycetes</taxon>
        <taxon>Mucorales</taxon>
        <taxon>Lichtheimiaceae</taxon>
        <taxon>Lichtheimia</taxon>
    </lineage>
</organism>
<dbReference type="STRING" id="1263082.A0A068RVG5"/>
<proteinExistence type="predicted"/>
<dbReference type="PANTHER" id="PTHR38926">
    <property type="entry name" value="F-BOX DOMAIN CONTAINING PROTEIN, EXPRESSED"/>
    <property type="match status" value="1"/>
</dbReference>
<evidence type="ECO:0008006" key="4">
    <source>
        <dbReference type="Google" id="ProtNLM"/>
    </source>
</evidence>
<accession>A0A068RVG5</accession>
<dbReference type="AlphaFoldDB" id="A0A068RVG5"/>
<dbReference type="EMBL" id="CBTN010000018">
    <property type="protein sequence ID" value="CDH53592.1"/>
    <property type="molecule type" value="Genomic_DNA"/>
</dbReference>
<dbReference type="PANTHER" id="PTHR38926:SF5">
    <property type="entry name" value="F-BOX AND LEUCINE-RICH REPEAT PROTEIN 6"/>
    <property type="match status" value="1"/>
</dbReference>
<evidence type="ECO:0000256" key="1">
    <source>
        <dbReference type="SAM" id="MobiDB-lite"/>
    </source>
</evidence>
<comment type="caution">
    <text evidence="2">The sequence shown here is derived from an EMBL/GenBank/DDBJ whole genome shotgun (WGS) entry which is preliminary data.</text>
</comment>
<dbReference type="SUPFAM" id="SSF81383">
    <property type="entry name" value="F-box domain"/>
    <property type="match status" value="1"/>
</dbReference>
<feature type="region of interest" description="Disordered" evidence="1">
    <location>
        <begin position="17"/>
        <end position="49"/>
    </location>
</feature>
<dbReference type="Proteomes" id="UP000027586">
    <property type="component" value="Unassembled WGS sequence"/>
</dbReference>
<gene>
    <name evidence="2" type="ORF">LCOR_04930.1</name>
</gene>
<name>A0A068RVG5_9FUNG</name>
<dbReference type="VEuPathDB" id="FungiDB:LCOR_04930.1"/>